<keyword evidence="1" id="KW-1133">Transmembrane helix</keyword>
<keyword evidence="1" id="KW-0472">Membrane</keyword>
<comment type="caution">
    <text evidence="2">The sequence shown here is derived from an EMBL/GenBank/DDBJ whole genome shotgun (WGS) entry which is preliminary data.</text>
</comment>
<evidence type="ECO:0000256" key="1">
    <source>
        <dbReference type="SAM" id="Phobius"/>
    </source>
</evidence>
<reference evidence="2 3" key="1">
    <citation type="journal article" date="2023" name="Nucleic Acids Res.">
        <title>The hologenome of Daphnia magna reveals possible DNA methylation and microbiome-mediated evolution of the host genome.</title>
        <authorList>
            <person name="Chaturvedi A."/>
            <person name="Li X."/>
            <person name="Dhandapani V."/>
            <person name="Marshall H."/>
            <person name="Kissane S."/>
            <person name="Cuenca-Cambronero M."/>
            <person name="Asole G."/>
            <person name="Calvet F."/>
            <person name="Ruiz-Romero M."/>
            <person name="Marangio P."/>
            <person name="Guigo R."/>
            <person name="Rago D."/>
            <person name="Mirbahai L."/>
            <person name="Eastwood N."/>
            <person name="Colbourne J.K."/>
            <person name="Zhou J."/>
            <person name="Mallon E."/>
            <person name="Orsini L."/>
        </authorList>
    </citation>
    <scope>NUCLEOTIDE SEQUENCE [LARGE SCALE GENOMIC DNA]</scope>
    <source>
        <strain evidence="2">LRV0_1</strain>
    </source>
</reference>
<name>A0ABQ9Z276_9CRUS</name>
<evidence type="ECO:0000313" key="2">
    <source>
        <dbReference type="EMBL" id="KAK4007011.1"/>
    </source>
</evidence>
<proteinExistence type="predicted"/>
<keyword evidence="3" id="KW-1185">Reference proteome</keyword>
<organism evidence="2 3">
    <name type="scientific">Daphnia magna</name>
    <dbReference type="NCBI Taxonomy" id="35525"/>
    <lineage>
        <taxon>Eukaryota</taxon>
        <taxon>Metazoa</taxon>
        <taxon>Ecdysozoa</taxon>
        <taxon>Arthropoda</taxon>
        <taxon>Crustacea</taxon>
        <taxon>Branchiopoda</taxon>
        <taxon>Diplostraca</taxon>
        <taxon>Cladocera</taxon>
        <taxon>Anomopoda</taxon>
        <taxon>Daphniidae</taxon>
        <taxon>Daphnia</taxon>
    </lineage>
</organism>
<feature type="transmembrane region" description="Helical" evidence="1">
    <location>
        <begin position="20"/>
        <end position="40"/>
    </location>
</feature>
<accession>A0ABQ9Z276</accession>
<gene>
    <name evidence="2" type="ORF">OUZ56_012165</name>
</gene>
<dbReference type="Proteomes" id="UP001234178">
    <property type="component" value="Unassembled WGS sequence"/>
</dbReference>
<evidence type="ECO:0000313" key="3">
    <source>
        <dbReference type="Proteomes" id="UP001234178"/>
    </source>
</evidence>
<dbReference type="EMBL" id="JAOYFB010000002">
    <property type="protein sequence ID" value="KAK4007011.1"/>
    <property type="molecule type" value="Genomic_DNA"/>
</dbReference>
<keyword evidence="1" id="KW-0812">Transmembrane</keyword>
<sequence>MGKATEKFSNFIRKKLLKKLGLWLLILIITIFWQTDVTLVNNWQIFESAQSVRGMEDDQPYGRQMRVYHKVGISRRKRKITTKIEGRFPIGFDY</sequence>
<protein>
    <submittedName>
        <fullName evidence="2">Uncharacterized protein</fullName>
    </submittedName>
</protein>